<name>A0ABP9UMB6_9BACT</name>
<dbReference type="RefSeq" id="WP_353565980.1">
    <property type="nucleotide sequence ID" value="NZ_BAABRI010000005.1"/>
</dbReference>
<proteinExistence type="predicted"/>
<accession>A0ABP9UMB6</accession>
<reference evidence="1 2" key="1">
    <citation type="submission" date="2024-02" db="EMBL/GenBank/DDBJ databases">
        <title>Haloferula sargassicola NBRC 104335.</title>
        <authorList>
            <person name="Ichikawa N."/>
            <person name="Katano-Makiyama Y."/>
            <person name="Hidaka K."/>
        </authorList>
    </citation>
    <scope>NUCLEOTIDE SEQUENCE [LARGE SCALE GENOMIC DNA]</scope>
    <source>
        <strain evidence="1 2">NBRC 104335</strain>
    </source>
</reference>
<protein>
    <submittedName>
        <fullName evidence="1">Uncharacterized protein</fullName>
    </submittedName>
</protein>
<sequence length="159" mass="17061">MAFYLTQATALPDGMWQPGELTKVRLAGPDGPIARHIMDMPDTPNGEWNLEAADLIAAVRRGSPAEGKTELLLWDAGDPDTCPSRVIRICGISREFDTELLVHMEVLKKNGEGLKPTGCNSGEALRLLGGRVTPKAKWLWAAPKMSIGSTIVGPETAVG</sequence>
<comment type="caution">
    <text evidence="1">The sequence shown here is derived from an EMBL/GenBank/DDBJ whole genome shotgun (WGS) entry which is preliminary data.</text>
</comment>
<gene>
    <name evidence="1" type="ORF">Hsar01_01043</name>
</gene>
<dbReference type="Proteomes" id="UP001476282">
    <property type="component" value="Unassembled WGS sequence"/>
</dbReference>
<evidence type="ECO:0000313" key="1">
    <source>
        <dbReference type="EMBL" id="GAA5481832.1"/>
    </source>
</evidence>
<dbReference type="EMBL" id="BAABRI010000005">
    <property type="protein sequence ID" value="GAA5481832.1"/>
    <property type="molecule type" value="Genomic_DNA"/>
</dbReference>
<organism evidence="1 2">
    <name type="scientific">Haloferula sargassicola</name>
    <dbReference type="NCBI Taxonomy" id="490096"/>
    <lineage>
        <taxon>Bacteria</taxon>
        <taxon>Pseudomonadati</taxon>
        <taxon>Verrucomicrobiota</taxon>
        <taxon>Verrucomicrobiia</taxon>
        <taxon>Verrucomicrobiales</taxon>
        <taxon>Verrucomicrobiaceae</taxon>
        <taxon>Haloferula</taxon>
    </lineage>
</organism>
<keyword evidence="2" id="KW-1185">Reference proteome</keyword>
<evidence type="ECO:0000313" key="2">
    <source>
        <dbReference type="Proteomes" id="UP001476282"/>
    </source>
</evidence>